<keyword evidence="2" id="KW-0677">Repeat</keyword>
<dbReference type="EMBL" id="CACTIH010007372">
    <property type="protein sequence ID" value="CAA3011590.1"/>
    <property type="molecule type" value="Genomic_DNA"/>
</dbReference>
<dbReference type="FunFam" id="1.10.10.60:FF:000140">
    <property type="entry name" value="Myb transcription factor"/>
    <property type="match status" value="1"/>
</dbReference>
<evidence type="ECO:0000259" key="8">
    <source>
        <dbReference type="PROSITE" id="PS51294"/>
    </source>
</evidence>
<organism evidence="9 10">
    <name type="scientific">Olea europaea subsp. europaea</name>
    <dbReference type="NCBI Taxonomy" id="158383"/>
    <lineage>
        <taxon>Eukaryota</taxon>
        <taxon>Viridiplantae</taxon>
        <taxon>Streptophyta</taxon>
        <taxon>Embryophyta</taxon>
        <taxon>Tracheophyta</taxon>
        <taxon>Spermatophyta</taxon>
        <taxon>Magnoliopsida</taxon>
        <taxon>eudicotyledons</taxon>
        <taxon>Gunneridae</taxon>
        <taxon>Pentapetalae</taxon>
        <taxon>asterids</taxon>
        <taxon>lamiids</taxon>
        <taxon>Lamiales</taxon>
        <taxon>Oleaceae</taxon>
        <taxon>Oleeae</taxon>
        <taxon>Olea</taxon>
    </lineage>
</organism>
<comment type="subcellular location">
    <subcellularLocation>
        <location evidence="1">Nucleus</location>
    </subcellularLocation>
</comment>
<evidence type="ECO:0000259" key="7">
    <source>
        <dbReference type="PROSITE" id="PS50090"/>
    </source>
</evidence>
<keyword evidence="4" id="KW-0238">DNA-binding</keyword>
<comment type="caution">
    <text evidence="9">The sequence shown here is derived from an EMBL/GenBank/DDBJ whole genome shotgun (WGS) entry which is preliminary data.</text>
</comment>
<evidence type="ECO:0000256" key="3">
    <source>
        <dbReference type="ARBA" id="ARBA00023015"/>
    </source>
</evidence>
<dbReference type="SUPFAM" id="SSF46689">
    <property type="entry name" value="Homeodomain-like"/>
    <property type="match status" value="1"/>
</dbReference>
<keyword evidence="3" id="KW-0805">Transcription regulation</keyword>
<keyword evidence="10" id="KW-1185">Reference proteome</keyword>
<dbReference type="GO" id="GO:0003677">
    <property type="term" value="F:DNA binding"/>
    <property type="evidence" value="ECO:0007669"/>
    <property type="project" value="UniProtKB-KW"/>
</dbReference>
<dbReference type="InterPro" id="IPR009057">
    <property type="entry name" value="Homeodomain-like_sf"/>
</dbReference>
<dbReference type="GO" id="GO:0005634">
    <property type="term" value="C:nucleus"/>
    <property type="evidence" value="ECO:0007669"/>
    <property type="project" value="UniProtKB-SubCell"/>
</dbReference>
<dbReference type="Gene3D" id="1.10.10.60">
    <property type="entry name" value="Homeodomain-like"/>
    <property type="match status" value="2"/>
</dbReference>
<dbReference type="InterPro" id="IPR001005">
    <property type="entry name" value="SANT/Myb"/>
</dbReference>
<keyword evidence="5" id="KW-0804">Transcription</keyword>
<dbReference type="PROSITE" id="PS50090">
    <property type="entry name" value="MYB_LIKE"/>
    <property type="match status" value="2"/>
</dbReference>
<evidence type="ECO:0000256" key="2">
    <source>
        <dbReference type="ARBA" id="ARBA00022737"/>
    </source>
</evidence>
<dbReference type="InterPro" id="IPR051953">
    <property type="entry name" value="Plant_SW-associated_TFs"/>
</dbReference>
<dbReference type="CDD" id="cd00167">
    <property type="entry name" value="SANT"/>
    <property type="match status" value="2"/>
</dbReference>
<dbReference type="PANTHER" id="PTHR47997">
    <property type="entry name" value="MYB DOMAIN PROTEIN 55"/>
    <property type="match status" value="1"/>
</dbReference>
<reference evidence="9 10" key="1">
    <citation type="submission" date="2019-12" db="EMBL/GenBank/DDBJ databases">
        <authorList>
            <person name="Alioto T."/>
            <person name="Alioto T."/>
            <person name="Gomez Garrido J."/>
        </authorList>
    </citation>
    <scope>NUCLEOTIDE SEQUENCE [LARGE SCALE GENOMIC DNA]</scope>
</reference>
<sequence length="315" mass="35402">MGQHSCCNKQKVKRGLWSPEEDEKLKNYISTYGHGSWSSLPRFAGLQRCGKSCRLRWINYLRPDLKKGNFSSEETELIIELQRILGNRWAQIAKHLPGRTDNEVKNFWNSAIKKKHISQNLFDQAPFSNLSRSNSNFPQYSEFNQVYIPTQPPSPVQGIDFGEFKADQLSHSAIMLTTSPSSAPACPLGYLPQFIDRQQQILRPEDYSIVSSDQYPFFATNKLLDQNPSTMLPVLPKVLESIAGSSNFPSERLYANDMLASSDDIEYIKPIMPACSTLSSSSMSQTSSASSFSLSQLPCSGTMFVNPSLPPRWVP</sequence>
<dbReference type="InterPro" id="IPR017930">
    <property type="entry name" value="Myb_dom"/>
</dbReference>
<protein>
    <submittedName>
        <fullName evidence="9">Transcription factor MYB26-like</fullName>
    </submittedName>
</protein>
<dbReference type="FunFam" id="1.10.10.60:FF:000185">
    <property type="entry name" value="MYB transcription factor"/>
    <property type="match status" value="1"/>
</dbReference>
<dbReference type="SMART" id="SM00717">
    <property type="entry name" value="SANT"/>
    <property type="match status" value="2"/>
</dbReference>
<evidence type="ECO:0000256" key="6">
    <source>
        <dbReference type="ARBA" id="ARBA00023242"/>
    </source>
</evidence>
<name>A0A8S0U5A0_OLEEU</name>
<dbReference type="OrthoDB" id="2143914at2759"/>
<proteinExistence type="predicted"/>
<dbReference type="PROSITE" id="PS51294">
    <property type="entry name" value="HTH_MYB"/>
    <property type="match status" value="2"/>
</dbReference>
<dbReference type="Gramene" id="OE9A040186T1">
    <property type="protein sequence ID" value="OE9A040186C1"/>
    <property type="gene ID" value="OE9A040186"/>
</dbReference>
<evidence type="ECO:0000256" key="1">
    <source>
        <dbReference type="ARBA" id="ARBA00004123"/>
    </source>
</evidence>
<dbReference type="PANTHER" id="PTHR47997:SF87">
    <property type="entry name" value="TRANSCRIPTION FACTOR MYB26"/>
    <property type="match status" value="1"/>
</dbReference>
<dbReference type="Proteomes" id="UP000594638">
    <property type="component" value="Unassembled WGS sequence"/>
</dbReference>
<dbReference type="Pfam" id="PF00249">
    <property type="entry name" value="Myb_DNA-binding"/>
    <property type="match status" value="2"/>
</dbReference>
<evidence type="ECO:0000313" key="9">
    <source>
        <dbReference type="EMBL" id="CAA3011590.1"/>
    </source>
</evidence>
<gene>
    <name evidence="9" type="ORF">OLEA9_A040186</name>
</gene>
<feature type="domain" description="Myb-like" evidence="7">
    <location>
        <begin position="62"/>
        <end position="112"/>
    </location>
</feature>
<dbReference type="AlphaFoldDB" id="A0A8S0U5A0"/>
<accession>A0A8S0U5A0</accession>
<evidence type="ECO:0000313" key="10">
    <source>
        <dbReference type="Proteomes" id="UP000594638"/>
    </source>
</evidence>
<feature type="domain" description="HTH myb-type" evidence="8">
    <location>
        <begin position="9"/>
        <end position="61"/>
    </location>
</feature>
<evidence type="ECO:0000256" key="4">
    <source>
        <dbReference type="ARBA" id="ARBA00023125"/>
    </source>
</evidence>
<feature type="domain" description="Myb-like" evidence="7">
    <location>
        <begin position="9"/>
        <end position="61"/>
    </location>
</feature>
<keyword evidence="6" id="KW-0539">Nucleus</keyword>
<evidence type="ECO:0000256" key="5">
    <source>
        <dbReference type="ARBA" id="ARBA00023163"/>
    </source>
</evidence>
<feature type="domain" description="HTH myb-type" evidence="8">
    <location>
        <begin position="62"/>
        <end position="116"/>
    </location>
</feature>